<feature type="domain" description="Tyrosinase copper-binding" evidence="4">
    <location>
        <begin position="249"/>
        <end position="260"/>
    </location>
</feature>
<dbReference type="PRINTS" id="PR00092">
    <property type="entry name" value="TYROSINASE"/>
</dbReference>
<dbReference type="PANTHER" id="PTHR11474">
    <property type="entry name" value="TYROSINASE FAMILY MEMBER"/>
    <property type="match status" value="1"/>
</dbReference>
<protein>
    <submittedName>
        <fullName evidence="5">Tyrosinase</fullName>
    </submittedName>
</protein>
<accession>A0A1G7L190</accession>
<evidence type="ECO:0000313" key="6">
    <source>
        <dbReference type="Proteomes" id="UP000198994"/>
    </source>
</evidence>
<dbReference type="Gene3D" id="1.10.1280.10">
    <property type="entry name" value="Di-copper center containing domain from catechol oxidase"/>
    <property type="match status" value="1"/>
</dbReference>
<dbReference type="AlphaFoldDB" id="A0A1G7L190"/>
<dbReference type="InterPro" id="IPR002227">
    <property type="entry name" value="Tyrosinase_Cu-bd"/>
</dbReference>
<keyword evidence="6" id="KW-1185">Reference proteome</keyword>
<dbReference type="PANTHER" id="PTHR11474:SF76">
    <property type="entry name" value="SHKT DOMAIN-CONTAINING PROTEIN"/>
    <property type="match status" value="1"/>
</dbReference>
<dbReference type="OrthoDB" id="2874181at2"/>
<keyword evidence="2" id="KW-0186">Copper</keyword>
<dbReference type="Pfam" id="PF25271">
    <property type="entry name" value="DUF7868"/>
    <property type="match status" value="1"/>
</dbReference>
<dbReference type="InterPro" id="IPR050316">
    <property type="entry name" value="Tyrosinase/Hemocyanin"/>
</dbReference>
<sequence length="524" mass="56474">MSQLRTRQNVYKLGSAWADPILWYARGVQKLKERPLADRTSWTFYGGIHGIFRALWDFYGITDPNEPGPSQADTDTFIDQCQHQSFFFLPWHRGYLMAIETLIRSEIEALGGPHESWALPYWNYFGDGQNALPPEFRSPDWPDGTGDNPLFVVQRWGPMGGTQPFDIASRTNLDPLGDPVFTGPGGGVSTGFGGPATGFNWQGGSSGGLEMNPHNIVHGLVGGGSPTDTFSDGTPLPGLMSTPTAAALDPIFYLHHCNIDRLWQSWNVFPAGKPSAAPTDWQNPNNLDWLQGPARSGERRFVMPKPDGSEWVYTPTEMQKIDALGYEYDDLTPGAAVQGMDMAARRAVLGIAAAARGGPAVAASSSEMMGASDKGLALSGSGATRTTVRTDAAVRGRVSNSLAGRAATAPDRVFLNLENITGLYDAVIFEVYVGLAADADDATRQAHLAGNVSLFGVRQASDMAGRHSGGGINATLEITGIVDKLHLAGNFDADELSVEIVPMDEIPEAAQIRIGRISLYRQFE</sequence>
<dbReference type="PROSITE" id="PS00498">
    <property type="entry name" value="TYROSINASE_2"/>
    <property type="match status" value="1"/>
</dbReference>
<dbReference type="GO" id="GO:0016491">
    <property type="term" value="F:oxidoreductase activity"/>
    <property type="evidence" value="ECO:0007669"/>
    <property type="project" value="InterPro"/>
</dbReference>
<feature type="domain" description="Tyrosinase copper-binding" evidence="3">
    <location>
        <begin position="83"/>
        <end position="100"/>
    </location>
</feature>
<dbReference type="PROSITE" id="PS00497">
    <property type="entry name" value="TYROSINASE_1"/>
    <property type="match status" value="1"/>
</dbReference>
<keyword evidence="1" id="KW-0479">Metal-binding</keyword>
<evidence type="ECO:0000259" key="4">
    <source>
        <dbReference type="PROSITE" id="PS00498"/>
    </source>
</evidence>
<dbReference type="InterPro" id="IPR057190">
    <property type="entry name" value="DUF7868"/>
</dbReference>
<organism evidence="5 6">
    <name type="scientific">Salipiger thiooxidans</name>
    <dbReference type="NCBI Taxonomy" id="282683"/>
    <lineage>
        <taxon>Bacteria</taxon>
        <taxon>Pseudomonadati</taxon>
        <taxon>Pseudomonadota</taxon>
        <taxon>Alphaproteobacteria</taxon>
        <taxon>Rhodobacterales</taxon>
        <taxon>Roseobacteraceae</taxon>
        <taxon>Salipiger</taxon>
    </lineage>
</organism>
<reference evidence="6" key="1">
    <citation type="submission" date="2016-10" db="EMBL/GenBank/DDBJ databases">
        <authorList>
            <person name="Varghese N."/>
            <person name="Submissions S."/>
        </authorList>
    </citation>
    <scope>NUCLEOTIDE SEQUENCE [LARGE SCALE GENOMIC DNA]</scope>
    <source>
        <strain evidence="6">DSM 10146</strain>
    </source>
</reference>
<dbReference type="STRING" id="282683.SAMN04488105_12114"/>
<dbReference type="GO" id="GO:0046872">
    <property type="term" value="F:metal ion binding"/>
    <property type="evidence" value="ECO:0007669"/>
    <property type="project" value="UniProtKB-KW"/>
</dbReference>
<dbReference type="EMBL" id="FNAV01000021">
    <property type="protein sequence ID" value="SDF43235.1"/>
    <property type="molecule type" value="Genomic_DNA"/>
</dbReference>
<dbReference type="Pfam" id="PF00264">
    <property type="entry name" value="Tyrosinase"/>
    <property type="match status" value="2"/>
</dbReference>
<evidence type="ECO:0000313" key="5">
    <source>
        <dbReference type="EMBL" id="SDF43235.1"/>
    </source>
</evidence>
<dbReference type="Proteomes" id="UP000198994">
    <property type="component" value="Unassembled WGS sequence"/>
</dbReference>
<evidence type="ECO:0000259" key="3">
    <source>
        <dbReference type="PROSITE" id="PS00497"/>
    </source>
</evidence>
<evidence type="ECO:0000256" key="2">
    <source>
        <dbReference type="ARBA" id="ARBA00023008"/>
    </source>
</evidence>
<dbReference type="RefSeq" id="WP_089963325.1">
    <property type="nucleotide sequence ID" value="NZ_FNAV01000021.1"/>
</dbReference>
<dbReference type="SUPFAM" id="SSF48056">
    <property type="entry name" value="Di-copper centre-containing domain"/>
    <property type="match status" value="1"/>
</dbReference>
<evidence type="ECO:0000256" key="1">
    <source>
        <dbReference type="ARBA" id="ARBA00022723"/>
    </source>
</evidence>
<gene>
    <name evidence="5" type="ORF">SAMN04488105_12114</name>
</gene>
<dbReference type="InterPro" id="IPR008922">
    <property type="entry name" value="Di-copper_centre_dom_sf"/>
</dbReference>
<name>A0A1G7L190_9RHOB</name>
<proteinExistence type="predicted"/>